<dbReference type="RefSeq" id="WP_141990127.1">
    <property type="nucleotide sequence ID" value="NZ_VFRA01000001.1"/>
</dbReference>
<dbReference type="Pfam" id="PF10088">
    <property type="entry name" value="DUF2326"/>
    <property type="match status" value="1"/>
</dbReference>
<keyword evidence="3" id="KW-1185">Reference proteome</keyword>
<organism evidence="2 3">
    <name type="scientific">Rhodoglobus vestalii</name>
    <dbReference type="NCBI Taxonomy" id="193384"/>
    <lineage>
        <taxon>Bacteria</taxon>
        <taxon>Bacillati</taxon>
        <taxon>Actinomycetota</taxon>
        <taxon>Actinomycetes</taxon>
        <taxon>Micrococcales</taxon>
        <taxon>Microbacteriaceae</taxon>
        <taxon>Rhodoglobus</taxon>
    </lineage>
</organism>
<dbReference type="Gene3D" id="3.40.50.300">
    <property type="entry name" value="P-loop containing nucleotide triphosphate hydrolases"/>
    <property type="match status" value="1"/>
</dbReference>
<dbReference type="OrthoDB" id="7888902at2"/>
<comment type="caution">
    <text evidence="2">The sequence shown here is derived from an EMBL/GenBank/DDBJ whole genome shotgun (WGS) entry which is preliminary data.</text>
</comment>
<evidence type="ECO:0000313" key="2">
    <source>
        <dbReference type="EMBL" id="TQO19665.1"/>
    </source>
</evidence>
<dbReference type="InterPro" id="IPR027417">
    <property type="entry name" value="P-loop_NTPase"/>
</dbReference>
<reference evidence="2 3" key="1">
    <citation type="submission" date="2019-06" db="EMBL/GenBank/DDBJ databases">
        <title>Sequencing the genomes of 1000 actinobacteria strains.</title>
        <authorList>
            <person name="Klenk H.-P."/>
        </authorList>
    </citation>
    <scope>NUCLEOTIDE SEQUENCE [LARGE SCALE GENOMIC DNA]</scope>
    <source>
        <strain evidence="2 3">DSM 21947</strain>
    </source>
</reference>
<gene>
    <name evidence="2" type="ORF">FB472_1236</name>
</gene>
<name>A0A8H2K3W7_9MICO</name>
<dbReference type="AlphaFoldDB" id="A0A8H2K3W7"/>
<feature type="domain" description="DUF2326" evidence="1">
    <location>
        <begin position="457"/>
        <end position="596"/>
    </location>
</feature>
<evidence type="ECO:0000259" key="1">
    <source>
        <dbReference type="Pfam" id="PF10088"/>
    </source>
</evidence>
<dbReference type="EMBL" id="VFRA01000001">
    <property type="protein sequence ID" value="TQO19665.1"/>
    <property type="molecule type" value="Genomic_DNA"/>
</dbReference>
<accession>A0A8H2K3W7</accession>
<dbReference type="InterPro" id="IPR018760">
    <property type="entry name" value="DUF2326"/>
</dbReference>
<dbReference type="Proteomes" id="UP000316560">
    <property type="component" value="Unassembled WGS sequence"/>
</dbReference>
<proteinExistence type="predicted"/>
<evidence type="ECO:0000313" key="3">
    <source>
        <dbReference type="Proteomes" id="UP000316560"/>
    </source>
</evidence>
<protein>
    <submittedName>
        <fullName evidence="2">Uncharacterized protein YydD (DUF2326 family)</fullName>
    </submittedName>
</protein>
<sequence length="598" mass="68197">MKLSKLYSNHDDLFSPIAFSDGLNVVLAEIKLPENQKKNTHNLGKTTLGQVIDFCLLARRHKEMFLFKNPKLFSSFVFFLEIELRPGYYVTVRRAVSEPSKASFKRHVTRGANLVDLGEEDWDHWRASFDRSRTLLDGMLDLAAVKPWDFRKGLGYLIRSQRDYRDVFQLAHFASAHADWKPYIAHILGFDSSLLKDYYAAENAVEELRATEKIVQRELGGSVEDLSKIEGLLLLRQSDVDRQQKLLDSFDFRDQDRDATKRLVDEIDEQISELNADRYSLGFNRKRLLASLEADALMFDVESATRIFTEVGVLFTGQIKKDFNQLVAFNRAITDERNQYLREELGQIDASLDEINVRLNELGAERASSLEFLGDTDVFKKYKTVSDQLIELRADIVSLTRQREHIHRLQQLRGEIRETSERLTHLGTAWEREVEAANAADASGLFTTIRLLFDGIVSSVIDQGALLTVSLNSESHPEFRAEILNSAGTATSADRGNTYKKLLCIAFDLAILRAHQDTGYPEFVFHDGAFETLDPRTKGKLLAVMRKYSEIGIQQIVTLIDADVPPENEQGVTFTDDEVILRLHDVDESGRLFKMTSW</sequence>